<name>A0AAV8RA80_ENSVE</name>
<evidence type="ECO:0008006" key="4">
    <source>
        <dbReference type="Google" id="ProtNLM"/>
    </source>
</evidence>
<organism evidence="2 3">
    <name type="scientific">Ensete ventricosum</name>
    <name type="common">Abyssinian banana</name>
    <name type="synonym">Musa ensete</name>
    <dbReference type="NCBI Taxonomy" id="4639"/>
    <lineage>
        <taxon>Eukaryota</taxon>
        <taxon>Viridiplantae</taxon>
        <taxon>Streptophyta</taxon>
        <taxon>Embryophyta</taxon>
        <taxon>Tracheophyta</taxon>
        <taxon>Spermatophyta</taxon>
        <taxon>Magnoliopsida</taxon>
        <taxon>Liliopsida</taxon>
        <taxon>Zingiberales</taxon>
        <taxon>Musaceae</taxon>
        <taxon>Ensete</taxon>
    </lineage>
</organism>
<reference evidence="2 3" key="1">
    <citation type="submission" date="2022-12" db="EMBL/GenBank/DDBJ databases">
        <title>Chromosome-scale assembly of the Ensete ventricosum genome.</title>
        <authorList>
            <person name="Dussert Y."/>
            <person name="Stocks J."/>
            <person name="Wendawek A."/>
            <person name="Woldeyes F."/>
            <person name="Nichols R.A."/>
            <person name="Borrell J.S."/>
        </authorList>
    </citation>
    <scope>NUCLEOTIDE SEQUENCE [LARGE SCALE GENOMIC DNA]</scope>
    <source>
        <strain evidence="3">cv. Maze</strain>
        <tissue evidence="2">Seeds</tissue>
    </source>
</reference>
<dbReference type="EMBL" id="JAQQAF010000003">
    <property type="protein sequence ID" value="KAJ8501098.1"/>
    <property type="molecule type" value="Genomic_DNA"/>
</dbReference>
<keyword evidence="3" id="KW-1185">Reference proteome</keyword>
<feature type="region of interest" description="Disordered" evidence="1">
    <location>
        <begin position="71"/>
        <end position="95"/>
    </location>
</feature>
<evidence type="ECO:0000313" key="2">
    <source>
        <dbReference type="EMBL" id="KAJ8501098.1"/>
    </source>
</evidence>
<dbReference type="Proteomes" id="UP001222027">
    <property type="component" value="Unassembled WGS sequence"/>
</dbReference>
<protein>
    <recommendedName>
        <fullName evidence="4">Solute carrier family 40 protein</fullName>
    </recommendedName>
</protein>
<gene>
    <name evidence="2" type="ORF">OPV22_011650</name>
</gene>
<accession>A0AAV8RA80</accession>
<comment type="caution">
    <text evidence="2">The sequence shown here is derived from an EMBL/GenBank/DDBJ whole genome shotgun (WGS) entry which is preliminary data.</text>
</comment>
<dbReference type="AlphaFoldDB" id="A0AAV8RA80"/>
<evidence type="ECO:0000313" key="3">
    <source>
        <dbReference type="Proteomes" id="UP001222027"/>
    </source>
</evidence>
<proteinExistence type="predicted"/>
<sequence length="188" mass="21156">MQELELQRWTDGNQAGRRRTLHEEDVEGSARWGILFSPSFSFFSLGRGRNQERKPPRSCFLPRWRCHKTAKRKQEGIRFQGHQHSGGGPREGRGRSTISADLNKSIIQLLLYLGWAVGDVGAHAPSWIDPIWEQQQGMHLSSSCDAIVSAVRADVIRVWPSVAVVSGWQLWGCFSALQVFIGVTVALY</sequence>
<evidence type="ECO:0000256" key="1">
    <source>
        <dbReference type="SAM" id="MobiDB-lite"/>
    </source>
</evidence>